<name>A0A7W7C6P9_9PSEU</name>
<accession>A0A7W7C6P9</accession>
<comment type="similarity">
    <text evidence="1">Belongs to the peptidase S33 family.</text>
</comment>
<evidence type="ECO:0000313" key="8">
    <source>
        <dbReference type="Proteomes" id="UP000533598"/>
    </source>
</evidence>
<evidence type="ECO:0000256" key="3">
    <source>
        <dbReference type="ARBA" id="ARBA00022801"/>
    </source>
</evidence>
<feature type="domain" description="Peptidase S33 tripeptidyl aminopeptidase-like C-terminal" evidence="6">
    <location>
        <begin position="288"/>
        <end position="366"/>
    </location>
</feature>
<feature type="region of interest" description="Disordered" evidence="4">
    <location>
        <begin position="43"/>
        <end position="63"/>
    </location>
</feature>
<evidence type="ECO:0000256" key="2">
    <source>
        <dbReference type="ARBA" id="ARBA00022729"/>
    </source>
</evidence>
<dbReference type="PANTHER" id="PTHR43248">
    <property type="entry name" value="2-SUCCINYL-6-HYDROXY-2,4-CYCLOHEXADIENE-1-CARBOXYLATE SYNTHASE"/>
    <property type="match status" value="1"/>
</dbReference>
<dbReference type="SUPFAM" id="SSF53474">
    <property type="entry name" value="alpha/beta-Hydrolases"/>
    <property type="match status" value="2"/>
</dbReference>
<feature type="domain" description="AB hydrolase-1" evidence="5">
    <location>
        <begin position="25"/>
        <end position="247"/>
    </location>
</feature>
<dbReference type="Pfam" id="PF08386">
    <property type="entry name" value="Abhydrolase_4"/>
    <property type="match status" value="1"/>
</dbReference>
<dbReference type="Proteomes" id="UP000533598">
    <property type="component" value="Unassembled WGS sequence"/>
</dbReference>
<evidence type="ECO:0000256" key="4">
    <source>
        <dbReference type="SAM" id="MobiDB-lite"/>
    </source>
</evidence>
<protein>
    <submittedName>
        <fullName evidence="7">Pimeloyl-ACP methyl ester carboxylesterase</fullName>
    </submittedName>
</protein>
<gene>
    <name evidence="7" type="ORF">HNR67_001656</name>
</gene>
<comment type="caution">
    <text evidence="7">The sequence shown here is derived from an EMBL/GenBank/DDBJ whole genome shotgun (WGS) entry which is preliminary data.</text>
</comment>
<evidence type="ECO:0000259" key="6">
    <source>
        <dbReference type="Pfam" id="PF08386"/>
    </source>
</evidence>
<proteinExistence type="inferred from homology"/>
<evidence type="ECO:0000256" key="1">
    <source>
        <dbReference type="ARBA" id="ARBA00010088"/>
    </source>
</evidence>
<dbReference type="RefSeq" id="WP_312986776.1">
    <property type="nucleotide sequence ID" value="NZ_BAAAUI010000040.1"/>
</dbReference>
<sequence length="374" mass="41065">MFNPGGPGHAGITQPGKISESRAAGIGREHDLIGFDPRGVQYSADVPCPHEPGDTAEPPPSLSDKEKAWFVFERAARVNRRCVGLDTEFVRNLTTENIARDVDRIRIALGERKIGFYGVSWGTALGASYRSQFDRQVDRMLLDSVMTPDLSLSTMDDGQVAAGERSVHDFAAWLAQRDREYHFGRTQAAVLAALKQLRDKHGEQAQQHLAGPRWDWPSAAKALAALRDGGGGAERSGWDTTPTGGNSFQQTAVLCNSSTSARDFETIYRLRQERIQKYPLLGSPGFWDGTCAGWELPVRPWEFRPGTSPLQLVGHRFEPVTPYEWTGLMRERIGGTVLTVEDDHHGSLSGLPCAREAVEFFRTGRASSGSCPGA</sequence>
<dbReference type="InterPro" id="IPR029058">
    <property type="entry name" value="AB_hydrolase_fold"/>
</dbReference>
<dbReference type="Pfam" id="PF00561">
    <property type="entry name" value="Abhydrolase_1"/>
    <property type="match status" value="1"/>
</dbReference>
<keyword evidence="8" id="KW-1185">Reference proteome</keyword>
<evidence type="ECO:0000259" key="5">
    <source>
        <dbReference type="Pfam" id="PF00561"/>
    </source>
</evidence>
<dbReference type="PANTHER" id="PTHR43248:SF29">
    <property type="entry name" value="TRIPEPTIDYL AMINOPEPTIDASE"/>
    <property type="match status" value="1"/>
</dbReference>
<evidence type="ECO:0000313" key="7">
    <source>
        <dbReference type="EMBL" id="MBB4675538.1"/>
    </source>
</evidence>
<dbReference type="InterPro" id="IPR013595">
    <property type="entry name" value="Pept_S33_TAP-like_C"/>
</dbReference>
<dbReference type="GO" id="GO:0016787">
    <property type="term" value="F:hydrolase activity"/>
    <property type="evidence" value="ECO:0007669"/>
    <property type="project" value="UniProtKB-KW"/>
</dbReference>
<dbReference type="Gene3D" id="3.40.50.1820">
    <property type="entry name" value="alpha/beta hydrolase"/>
    <property type="match status" value="1"/>
</dbReference>
<organism evidence="7 8">
    <name type="scientific">Crossiella cryophila</name>
    <dbReference type="NCBI Taxonomy" id="43355"/>
    <lineage>
        <taxon>Bacteria</taxon>
        <taxon>Bacillati</taxon>
        <taxon>Actinomycetota</taxon>
        <taxon>Actinomycetes</taxon>
        <taxon>Pseudonocardiales</taxon>
        <taxon>Pseudonocardiaceae</taxon>
        <taxon>Crossiella</taxon>
    </lineage>
</organism>
<keyword evidence="2" id="KW-0732">Signal</keyword>
<keyword evidence="3" id="KW-0378">Hydrolase</keyword>
<dbReference type="InterPro" id="IPR000073">
    <property type="entry name" value="AB_hydrolase_1"/>
</dbReference>
<dbReference type="EMBL" id="JACHMH010000001">
    <property type="protein sequence ID" value="MBB4675538.1"/>
    <property type="molecule type" value="Genomic_DNA"/>
</dbReference>
<dbReference type="AlphaFoldDB" id="A0A7W7C6P9"/>
<dbReference type="InterPro" id="IPR051601">
    <property type="entry name" value="Serine_prot/Carboxylest_S33"/>
</dbReference>
<reference evidence="7 8" key="1">
    <citation type="submission" date="2020-08" db="EMBL/GenBank/DDBJ databases">
        <title>Sequencing the genomes of 1000 actinobacteria strains.</title>
        <authorList>
            <person name="Klenk H.-P."/>
        </authorList>
    </citation>
    <scope>NUCLEOTIDE SEQUENCE [LARGE SCALE GENOMIC DNA]</scope>
    <source>
        <strain evidence="7 8">DSM 44230</strain>
    </source>
</reference>